<evidence type="ECO:0008006" key="3">
    <source>
        <dbReference type="Google" id="ProtNLM"/>
    </source>
</evidence>
<reference evidence="1" key="1">
    <citation type="submission" date="2022-11" db="UniProtKB">
        <authorList>
            <consortium name="EnsemblMetazoa"/>
        </authorList>
    </citation>
    <scope>IDENTIFICATION</scope>
</reference>
<sequence length="347" mass="39602">MEDKETNPIKCYIHSLSPVKNSSSKRKFFNCWIQKEKEIERVVCFDARKHDELDTLKKTKSAINLHPYRKSSTGEIILDDKSKFSPVQDVGFDYIDPVMPNDVVSIAKLVDVASEQLVKVKAQVLSISGPKVINTQHQGTLRKQDVTLRDTATSIKLVLWDHYVDSLEANKTYLFENVKLKSNRYGRYLNTAKDAEFRFSLTEPFEQDLAEVEDAVVQNDTITGKIIGINQITHKIACVSCNKKVVPCPDNSTLFGTCEECKTWQNLDFCDRQWMVRVIVASSNDSTVKRRLVMYNQQLMMLGTETDSLMNLRSITEGELKMQLSTTQPLTFSYEMDTQLVTDISTL</sequence>
<dbReference type="SUPFAM" id="SSF50249">
    <property type="entry name" value="Nucleic acid-binding proteins"/>
    <property type="match status" value="1"/>
</dbReference>
<dbReference type="InterPro" id="IPR012340">
    <property type="entry name" value="NA-bd_OB-fold"/>
</dbReference>
<proteinExistence type="predicted"/>
<dbReference type="GeneID" id="110242342"/>
<dbReference type="OrthoDB" id="5953692at2759"/>
<dbReference type="AlphaFoldDB" id="A0A913XGD5"/>
<dbReference type="EnsemblMetazoa" id="XM_021048321.2">
    <property type="protein sequence ID" value="XP_020903980.1"/>
    <property type="gene ID" value="LOC110242342"/>
</dbReference>
<evidence type="ECO:0000313" key="1">
    <source>
        <dbReference type="EnsemblMetazoa" id="XP_020903980.1"/>
    </source>
</evidence>
<evidence type="ECO:0000313" key="2">
    <source>
        <dbReference type="Proteomes" id="UP000887567"/>
    </source>
</evidence>
<keyword evidence="2" id="KW-1185">Reference proteome</keyword>
<dbReference type="RefSeq" id="XP_020903980.1">
    <property type="nucleotide sequence ID" value="XM_021048321.2"/>
</dbReference>
<organism evidence="1 2">
    <name type="scientific">Exaiptasia diaphana</name>
    <name type="common">Tropical sea anemone</name>
    <name type="synonym">Aiptasia pulchella</name>
    <dbReference type="NCBI Taxonomy" id="2652724"/>
    <lineage>
        <taxon>Eukaryota</taxon>
        <taxon>Metazoa</taxon>
        <taxon>Cnidaria</taxon>
        <taxon>Anthozoa</taxon>
        <taxon>Hexacorallia</taxon>
        <taxon>Actiniaria</taxon>
        <taxon>Aiptasiidae</taxon>
        <taxon>Exaiptasia</taxon>
    </lineage>
</organism>
<name>A0A913XGD5_EXADI</name>
<accession>A0A913XGD5</accession>
<dbReference type="KEGG" id="epa:110242342"/>
<dbReference type="Proteomes" id="UP000887567">
    <property type="component" value="Unplaced"/>
</dbReference>
<dbReference type="Gene3D" id="2.40.50.140">
    <property type="entry name" value="Nucleic acid-binding proteins"/>
    <property type="match status" value="1"/>
</dbReference>
<protein>
    <recommendedName>
        <fullName evidence="3">Replication protein A OB domain-containing protein</fullName>
    </recommendedName>
</protein>